<evidence type="ECO:0008006" key="3">
    <source>
        <dbReference type="Google" id="ProtNLM"/>
    </source>
</evidence>
<protein>
    <recommendedName>
        <fullName evidence="3">DUF3990 domain-containing protein</fullName>
    </recommendedName>
</protein>
<dbReference type="RefSeq" id="WP_103205699.1">
    <property type="nucleotide sequence ID" value="NZ_JAHBRU010000077.1"/>
</dbReference>
<reference evidence="1 2" key="1">
    <citation type="submission" date="2018-01" db="EMBL/GenBank/DDBJ databases">
        <title>Draft genome sequence of the feruloyl esterase-producing strain Lactobacillus fermentum CRL 1446, isolated from artisanal goat milk cheese.</title>
        <authorList>
            <person name="Abeijon Mukdsi M.C."/>
            <person name="Saavedra L."/>
            <person name="Gauffin Cano M.P."/>
            <person name="Hebert E.M."/>
            <person name="Medina R.B."/>
        </authorList>
    </citation>
    <scope>NUCLEOTIDE SEQUENCE [LARGE SCALE GENOMIC DNA]</scope>
    <source>
        <strain evidence="1 2">CRL 1446</strain>
    </source>
</reference>
<dbReference type="AlphaFoldDB" id="A0A2K2TGB0"/>
<organism evidence="1 2">
    <name type="scientific">Limosilactobacillus fermentum</name>
    <name type="common">Lactobacillus fermentum</name>
    <dbReference type="NCBI Taxonomy" id="1613"/>
    <lineage>
        <taxon>Bacteria</taxon>
        <taxon>Bacillati</taxon>
        <taxon>Bacillota</taxon>
        <taxon>Bacilli</taxon>
        <taxon>Lactobacillales</taxon>
        <taxon>Lactobacillaceae</taxon>
        <taxon>Limosilactobacillus</taxon>
    </lineage>
</organism>
<sequence length="197" mass="22886">MRLYHGTTTSNAQKILKAGKFHSDLHGIESILYEGQRKKFKIPGSLGYGIYTFVDNPSMALRFINKFDMDNQVLQVNVDIENPDNILDFTNPNHQEQFRRFSQNLRNVQKANDIFNAIPGKSNGKIDLFAGIMTELFIVYLRKNGIYIRFVKKQTETFLPPFKNSYQRLGIPNGTEFTIRYPEDIKSIKQYSFKEES</sequence>
<comment type="caution">
    <text evidence="1">The sequence shown here is derived from an EMBL/GenBank/DDBJ whole genome shotgun (WGS) entry which is preliminary data.</text>
</comment>
<accession>A0A2K2TGB0</accession>
<name>A0A2K2TGB0_LIMFE</name>
<dbReference type="Proteomes" id="UP000236514">
    <property type="component" value="Unassembled WGS sequence"/>
</dbReference>
<proteinExistence type="predicted"/>
<evidence type="ECO:0000313" key="1">
    <source>
        <dbReference type="EMBL" id="PNV57036.1"/>
    </source>
</evidence>
<evidence type="ECO:0000313" key="2">
    <source>
        <dbReference type="Proteomes" id="UP000236514"/>
    </source>
</evidence>
<gene>
    <name evidence="1" type="ORF">C1Y38_10715</name>
</gene>
<dbReference type="EMBL" id="POTQ01000036">
    <property type="protein sequence ID" value="PNV57036.1"/>
    <property type="molecule type" value="Genomic_DNA"/>
</dbReference>